<dbReference type="AlphaFoldDB" id="A0A4R6YMC3"/>
<dbReference type="EMBL" id="SNZH01000021">
    <property type="protein sequence ID" value="TDR38364.1"/>
    <property type="molecule type" value="Genomic_DNA"/>
</dbReference>
<dbReference type="InterPro" id="IPR048020">
    <property type="entry name" value="Transpos_IS3"/>
</dbReference>
<dbReference type="PANTHER" id="PTHR46889:SF4">
    <property type="entry name" value="TRANSPOSASE INSO FOR INSERTION SEQUENCE ELEMENT IS911B-RELATED"/>
    <property type="match status" value="1"/>
</dbReference>
<dbReference type="Proteomes" id="UP000295293">
    <property type="component" value="Unassembled WGS sequence"/>
</dbReference>
<dbReference type="RefSeq" id="WP_133821467.1">
    <property type="nucleotide sequence ID" value="NZ_SNZH01000021.1"/>
</dbReference>
<evidence type="ECO:0000313" key="2">
    <source>
        <dbReference type="EMBL" id="TDR38364.1"/>
    </source>
</evidence>
<dbReference type="SUPFAM" id="SSF53098">
    <property type="entry name" value="Ribonuclease H-like"/>
    <property type="match status" value="1"/>
</dbReference>
<dbReference type="OrthoDB" id="7064550at2"/>
<dbReference type="Gene3D" id="3.30.420.10">
    <property type="entry name" value="Ribonuclease H-like superfamily/Ribonuclease H"/>
    <property type="match status" value="1"/>
</dbReference>
<name>A0A4R6YMC3_9GAMM</name>
<sequence length="372" mass="41629">MHALIRDGSVPRTRAYLALGLAPATAYRQQRPKPARHGVRNASHRRLSEAQRAAILSALHSPRFRDQTPAHTYHTLLGEGIFLASVRTMHRLLKGAGEARERRPIRPAQTHAVPRLQATAANQVWTWDITKLALRERGAWLYLYVLIDLYSRYVIGWMIAGTENSALACRFVGTCAANHQIPPNTLTVHQDRGAPMTANNFINLLAELKIDCSHSRPRVSNDNAFSEAHFKTLKTQPDYPARFNDSTHARSWCGDFFDWHNDEHQHSGLNGHIPADVFYGRAQAITAIKQTALDDAYCRHPERFVNGAPKAKAPPEVVSINPLPASIISLPTPMRNAEIQSDAEPPNRSQTLVRIAPQTRWSHAPNEVAKLH</sequence>
<dbReference type="PROSITE" id="PS50994">
    <property type="entry name" value="INTEGRASE"/>
    <property type="match status" value="1"/>
</dbReference>
<reference evidence="2 3" key="1">
    <citation type="submission" date="2019-03" db="EMBL/GenBank/DDBJ databases">
        <title>Genomic Encyclopedia of Type Strains, Phase IV (KMG-IV): sequencing the most valuable type-strain genomes for metagenomic binning, comparative biology and taxonomic classification.</title>
        <authorList>
            <person name="Goeker M."/>
        </authorList>
    </citation>
    <scope>NUCLEOTIDE SEQUENCE [LARGE SCALE GENOMIC DNA]</scope>
    <source>
        <strain evidence="2 3">DSM 21667</strain>
    </source>
</reference>
<dbReference type="GO" id="GO:0015074">
    <property type="term" value="P:DNA integration"/>
    <property type="evidence" value="ECO:0007669"/>
    <property type="project" value="InterPro"/>
</dbReference>
<dbReference type="NCBIfam" id="NF033516">
    <property type="entry name" value="transpos_IS3"/>
    <property type="match status" value="1"/>
</dbReference>
<gene>
    <name evidence="2" type="ORF">DFR29_12136</name>
</gene>
<comment type="caution">
    <text evidence="2">The sequence shown here is derived from an EMBL/GenBank/DDBJ whole genome shotgun (WGS) entry which is preliminary data.</text>
</comment>
<dbReference type="InterPro" id="IPR001584">
    <property type="entry name" value="Integrase_cat-core"/>
</dbReference>
<feature type="domain" description="Integrase catalytic" evidence="1">
    <location>
        <begin position="110"/>
        <end position="282"/>
    </location>
</feature>
<dbReference type="InterPro" id="IPR036397">
    <property type="entry name" value="RNaseH_sf"/>
</dbReference>
<keyword evidence="3" id="KW-1185">Reference proteome</keyword>
<protein>
    <submittedName>
        <fullName evidence="2">Putative transposase</fullName>
    </submittedName>
</protein>
<dbReference type="InterPro" id="IPR012337">
    <property type="entry name" value="RNaseH-like_sf"/>
</dbReference>
<evidence type="ECO:0000313" key="3">
    <source>
        <dbReference type="Proteomes" id="UP000295293"/>
    </source>
</evidence>
<dbReference type="InterPro" id="IPR050900">
    <property type="entry name" value="Transposase_IS3/IS150/IS904"/>
</dbReference>
<proteinExistence type="predicted"/>
<dbReference type="Pfam" id="PF00665">
    <property type="entry name" value="rve"/>
    <property type="match status" value="1"/>
</dbReference>
<dbReference type="PANTHER" id="PTHR46889">
    <property type="entry name" value="TRANSPOSASE INSF FOR INSERTION SEQUENCE IS3B-RELATED"/>
    <property type="match status" value="1"/>
</dbReference>
<evidence type="ECO:0000259" key="1">
    <source>
        <dbReference type="PROSITE" id="PS50994"/>
    </source>
</evidence>
<organism evidence="2 3">
    <name type="scientific">Tahibacter aquaticus</name>
    <dbReference type="NCBI Taxonomy" id="520092"/>
    <lineage>
        <taxon>Bacteria</taxon>
        <taxon>Pseudomonadati</taxon>
        <taxon>Pseudomonadota</taxon>
        <taxon>Gammaproteobacteria</taxon>
        <taxon>Lysobacterales</taxon>
        <taxon>Rhodanobacteraceae</taxon>
        <taxon>Tahibacter</taxon>
    </lineage>
</organism>
<accession>A0A4R6YMC3</accession>
<dbReference type="GO" id="GO:0003676">
    <property type="term" value="F:nucleic acid binding"/>
    <property type="evidence" value="ECO:0007669"/>
    <property type="project" value="InterPro"/>
</dbReference>